<evidence type="ECO:0000259" key="2">
    <source>
        <dbReference type="PROSITE" id="PS50405"/>
    </source>
</evidence>
<gene>
    <name evidence="3" type="ORF">ABID41_001626</name>
</gene>
<dbReference type="Pfam" id="PF00043">
    <property type="entry name" value="GST_C"/>
    <property type="match status" value="1"/>
</dbReference>
<dbReference type="EMBL" id="JBEPLU010000001">
    <property type="protein sequence ID" value="MET3526531.1"/>
    <property type="molecule type" value="Genomic_DNA"/>
</dbReference>
<dbReference type="SFLD" id="SFLDG01150">
    <property type="entry name" value="Main.1:_Beta-like"/>
    <property type="match status" value="1"/>
</dbReference>
<dbReference type="InterPro" id="IPR036282">
    <property type="entry name" value="Glutathione-S-Trfase_C_sf"/>
</dbReference>
<dbReference type="Gene3D" id="3.40.30.10">
    <property type="entry name" value="Glutaredoxin"/>
    <property type="match status" value="1"/>
</dbReference>
<dbReference type="SFLD" id="SFLDS00019">
    <property type="entry name" value="Glutathione_Transferase_(cytos"/>
    <property type="match status" value="1"/>
</dbReference>
<dbReference type="SUPFAM" id="SSF47616">
    <property type="entry name" value="GST C-terminal domain-like"/>
    <property type="match status" value="1"/>
</dbReference>
<comment type="caution">
    <text evidence="3">The sequence shown here is derived from an EMBL/GenBank/DDBJ whole genome shotgun (WGS) entry which is preliminary data.</text>
</comment>
<dbReference type="InterPro" id="IPR004045">
    <property type="entry name" value="Glutathione_S-Trfase_N"/>
</dbReference>
<keyword evidence="3" id="KW-0808">Transferase</keyword>
<dbReference type="SUPFAM" id="SSF52833">
    <property type="entry name" value="Thioredoxin-like"/>
    <property type="match status" value="1"/>
</dbReference>
<evidence type="ECO:0000313" key="3">
    <source>
        <dbReference type="EMBL" id="MET3526531.1"/>
    </source>
</evidence>
<reference evidence="3 4" key="1">
    <citation type="submission" date="2024-06" db="EMBL/GenBank/DDBJ databases">
        <title>Genomic Encyclopedia of Type Strains, Phase IV (KMG-IV): sequencing the most valuable type-strain genomes for metagenomic binning, comparative biology and taxonomic classification.</title>
        <authorList>
            <person name="Goeker M."/>
        </authorList>
    </citation>
    <scope>NUCLEOTIDE SEQUENCE [LARGE SCALE GENOMIC DNA]</scope>
    <source>
        <strain evidence="3 4">DSM 17809</strain>
    </source>
</reference>
<dbReference type="RefSeq" id="WP_331927658.1">
    <property type="nucleotide sequence ID" value="NZ_JBEPLU010000001.1"/>
</dbReference>
<dbReference type="CDD" id="cd03188">
    <property type="entry name" value="GST_C_Beta"/>
    <property type="match status" value="1"/>
</dbReference>
<dbReference type="PANTHER" id="PTHR44051">
    <property type="entry name" value="GLUTATHIONE S-TRANSFERASE-RELATED"/>
    <property type="match status" value="1"/>
</dbReference>
<dbReference type="PROSITE" id="PS50404">
    <property type="entry name" value="GST_NTER"/>
    <property type="match status" value="1"/>
</dbReference>
<name>A0ABV2EHM5_9CAUL</name>
<dbReference type="PANTHER" id="PTHR44051:SF8">
    <property type="entry name" value="GLUTATHIONE S-TRANSFERASE GSTA"/>
    <property type="match status" value="1"/>
</dbReference>
<evidence type="ECO:0000259" key="1">
    <source>
        <dbReference type="PROSITE" id="PS50404"/>
    </source>
</evidence>
<evidence type="ECO:0000313" key="4">
    <source>
        <dbReference type="Proteomes" id="UP001549110"/>
    </source>
</evidence>
<accession>A0ABV2EHM5</accession>
<protein>
    <submittedName>
        <fullName evidence="3">Glutathione S-transferase</fullName>
        <ecNumber evidence="3">2.5.1.18</ecNumber>
    </submittedName>
</protein>
<dbReference type="Proteomes" id="UP001549110">
    <property type="component" value="Unassembled WGS sequence"/>
</dbReference>
<feature type="domain" description="GST N-terminal" evidence="1">
    <location>
        <begin position="1"/>
        <end position="83"/>
    </location>
</feature>
<keyword evidence="4" id="KW-1185">Reference proteome</keyword>
<feature type="domain" description="GST C-terminal" evidence="2">
    <location>
        <begin position="89"/>
        <end position="208"/>
    </location>
</feature>
<dbReference type="InterPro" id="IPR004046">
    <property type="entry name" value="GST_C"/>
</dbReference>
<dbReference type="Pfam" id="PF13409">
    <property type="entry name" value="GST_N_2"/>
    <property type="match status" value="1"/>
</dbReference>
<proteinExistence type="predicted"/>
<dbReference type="EC" id="2.5.1.18" evidence="3"/>
<dbReference type="PROSITE" id="PS50405">
    <property type="entry name" value="GST_CTER"/>
    <property type="match status" value="1"/>
</dbReference>
<sequence>MDVYFSPLACSLATRITVYEAGAEDKVGLHRVDTRSQTTETGEDYRAVNPKGLVPAIRTDAGEVLTENAAVLQYLADAFPKAGLAPAAGSLERYRLQQWLSFVGTELHKLIYNPLLSSAANDGAKAFAREVAPSRLAYLNEHLTGRDYLLDRFSVADAYLAAVLNWSPFVGLDLDQWPALAAYRDRLAARPALARAMKEEFDLYRAAA</sequence>
<dbReference type="InterPro" id="IPR010987">
    <property type="entry name" value="Glutathione-S-Trfase_C-like"/>
</dbReference>
<organism evidence="3 4">
    <name type="scientific">Phenylobacterium koreense</name>
    <dbReference type="NCBI Taxonomy" id="266125"/>
    <lineage>
        <taxon>Bacteria</taxon>
        <taxon>Pseudomonadati</taxon>
        <taxon>Pseudomonadota</taxon>
        <taxon>Alphaproteobacteria</taxon>
        <taxon>Caulobacterales</taxon>
        <taxon>Caulobacteraceae</taxon>
        <taxon>Phenylobacterium</taxon>
    </lineage>
</organism>
<dbReference type="CDD" id="cd03057">
    <property type="entry name" value="GST_N_Beta"/>
    <property type="match status" value="1"/>
</dbReference>
<dbReference type="InterPro" id="IPR036249">
    <property type="entry name" value="Thioredoxin-like_sf"/>
</dbReference>
<dbReference type="InterPro" id="IPR040079">
    <property type="entry name" value="Glutathione_S-Trfase"/>
</dbReference>
<dbReference type="Gene3D" id="1.20.1050.10">
    <property type="match status" value="1"/>
</dbReference>
<dbReference type="GO" id="GO:0004364">
    <property type="term" value="F:glutathione transferase activity"/>
    <property type="evidence" value="ECO:0007669"/>
    <property type="project" value="UniProtKB-EC"/>
</dbReference>
<dbReference type="SFLD" id="SFLDG00358">
    <property type="entry name" value="Main_(cytGST)"/>
    <property type="match status" value="1"/>
</dbReference>